<sequence>MNRIARVACAAATAVVFASLTPIAPASPAPDVGARQSAAPAYKVVASINRTEVVAGEDTVRITGKVKPKAAGQKVLLQQRPEASKRWRKSGTATIKSSGRFVLKDEPSKAGVRYYRVVKPASDGMKSGTSRELRLEVWGWTPLTWWPAGANSGVSLDYGTTFGTEPYYNSVLLRTAGTPGYVEYTLGRKVRALRATYALTDDSATGASGSVTVLVDGVRVVTHALTTGTITKDHVVDLTDAFRVRFDMSATATPAGRVAVGNPEVLYLP</sequence>
<evidence type="ECO:0000256" key="1">
    <source>
        <dbReference type="SAM" id="SignalP"/>
    </source>
</evidence>
<feature type="chain" id="PRO_5020710015" description="Glycosyl hydrolase family 98 putative carbohydrate-binding module domain-containing protein" evidence="1">
    <location>
        <begin position="27"/>
        <end position="269"/>
    </location>
</feature>
<name>A0A4Q2S8R0_9ACTN</name>
<dbReference type="OrthoDB" id="3779270at2"/>
<dbReference type="InterPro" id="IPR038637">
    <property type="entry name" value="NPCBM_sf"/>
</dbReference>
<keyword evidence="3" id="KW-1185">Reference proteome</keyword>
<protein>
    <recommendedName>
        <fullName evidence="4">Glycosyl hydrolase family 98 putative carbohydrate-binding module domain-containing protein</fullName>
    </recommendedName>
</protein>
<accession>A0A4Q2S8R0</accession>
<reference evidence="2 3" key="1">
    <citation type="submission" date="2019-01" db="EMBL/GenBank/DDBJ databases">
        <title>Novel species of Nocardioides.</title>
        <authorList>
            <person name="Liu Q."/>
            <person name="Xin Y.-H."/>
        </authorList>
    </citation>
    <scope>NUCLEOTIDE SEQUENCE [LARGE SCALE GENOMIC DNA]</scope>
    <source>
        <strain evidence="2 3">CGMCC 4.6875</strain>
    </source>
</reference>
<evidence type="ECO:0000313" key="2">
    <source>
        <dbReference type="EMBL" id="RYB99922.1"/>
    </source>
</evidence>
<dbReference type="RefSeq" id="WP_129456114.1">
    <property type="nucleotide sequence ID" value="NZ_JACXYX010000017.1"/>
</dbReference>
<dbReference type="EMBL" id="SDWU01000017">
    <property type="protein sequence ID" value="RYB99922.1"/>
    <property type="molecule type" value="Genomic_DNA"/>
</dbReference>
<gene>
    <name evidence="2" type="ORF">EUA07_15665</name>
</gene>
<evidence type="ECO:0000313" key="3">
    <source>
        <dbReference type="Proteomes" id="UP000293291"/>
    </source>
</evidence>
<keyword evidence="1" id="KW-0732">Signal</keyword>
<comment type="caution">
    <text evidence="2">The sequence shown here is derived from an EMBL/GenBank/DDBJ whole genome shotgun (WGS) entry which is preliminary data.</text>
</comment>
<feature type="signal peptide" evidence="1">
    <location>
        <begin position="1"/>
        <end position="26"/>
    </location>
</feature>
<dbReference type="Gene3D" id="2.60.120.1060">
    <property type="entry name" value="NPCBM/NEW2 domain"/>
    <property type="match status" value="1"/>
</dbReference>
<organism evidence="2 3">
    <name type="scientific">Nocardioides ganghwensis</name>
    <dbReference type="NCBI Taxonomy" id="252230"/>
    <lineage>
        <taxon>Bacteria</taxon>
        <taxon>Bacillati</taxon>
        <taxon>Actinomycetota</taxon>
        <taxon>Actinomycetes</taxon>
        <taxon>Propionibacteriales</taxon>
        <taxon>Nocardioidaceae</taxon>
        <taxon>Nocardioides</taxon>
    </lineage>
</organism>
<dbReference type="AlphaFoldDB" id="A0A4Q2S8R0"/>
<proteinExistence type="predicted"/>
<dbReference type="Proteomes" id="UP000293291">
    <property type="component" value="Unassembled WGS sequence"/>
</dbReference>
<evidence type="ECO:0008006" key="4">
    <source>
        <dbReference type="Google" id="ProtNLM"/>
    </source>
</evidence>